<evidence type="ECO:0000256" key="1">
    <source>
        <dbReference type="SAM" id="MobiDB-lite"/>
    </source>
</evidence>
<comment type="caution">
    <text evidence="2">The sequence shown here is derived from an EMBL/GenBank/DDBJ whole genome shotgun (WGS) entry which is preliminary data.</text>
</comment>
<feature type="compositionally biased region" description="Basic and acidic residues" evidence="1">
    <location>
        <begin position="111"/>
        <end position="124"/>
    </location>
</feature>
<feature type="region of interest" description="Disordered" evidence="1">
    <location>
        <begin position="187"/>
        <end position="216"/>
    </location>
</feature>
<gene>
    <name evidence="2" type="ORF">ED733_001929</name>
</gene>
<accession>A0A5C6G9U0</accession>
<feature type="compositionally biased region" description="Low complexity" evidence="1">
    <location>
        <begin position="273"/>
        <end position="287"/>
    </location>
</feature>
<reference evidence="3" key="1">
    <citation type="submission" date="2018-12" db="EMBL/GenBank/DDBJ databases">
        <title>The complete genome of Metarhizium rileyi, a key fungal pathogen of Lepidoptera.</title>
        <authorList>
            <person name="Binneck E."/>
            <person name="Lastra C.C.L."/>
            <person name="Sosa-Gomez D.R."/>
        </authorList>
    </citation>
    <scope>NUCLEOTIDE SEQUENCE [LARGE SCALE GENOMIC DNA]</scope>
    <source>
        <strain evidence="3">Cep018-CH2</strain>
    </source>
</reference>
<dbReference type="AlphaFoldDB" id="A0A5C6G9U0"/>
<proteinExistence type="predicted"/>
<feature type="compositionally biased region" description="Basic residues" evidence="1">
    <location>
        <begin position="187"/>
        <end position="196"/>
    </location>
</feature>
<feature type="region of interest" description="Disordered" evidence="1">
    <location>
        <begin position="229"/>
        <end position="343"/>
    </location>
</feature>
<name>A0A5C6G9U0_METRR</name>
<feature type="compositionally biased region" description="Basic residues" evidence="1">
    <location>
        <begin position="101"/>
        <end position="110"/>
    </location>
</feature>
<protein>
    <submittedName>
        <fullName evidence="2">Uncharacterized protein</fullName>
    </submittedName>
</protein>
<feature type="region of interest" description="Disordered" evidence="1">
    <location>
        <begin position="52"/>
        <end position="124"/>
    </location>
</feature>
<dbReference type="EMBL" id="SBHS01000024">
    <property type="protein sequence ID" value="TWU72746.1"/>
    <property type="molecule type" value="Genomic_DNA"/>
</dbReference>
<evidence type="ECO:0000313" key="3">
    <source>
        <dbReference type="Proteomes" id="UP000317257"/>
    </source>
</evidence>
<sequence length="343" mass="38036">MDGRDVTCASPTASVSSPLSKFGTLGAQQVTSPYLSESAHVFSLQHPVGKVLEDGSGEDAKVSRNSDATEVDVQRNENSPDPILDVLSAETASRPPSIRSRMSRKSRRSRRGDNFEPQDELRDSIDSECIPTKHNIIHDKDHELDNSSRSYVRLSWISTWSHNLGKTGAWLKEELAHSKLSHKIFSRDHAHRRHSRPSLCAISSSSRRSSIKNTHKDGARIFLGTNNSFRSTNIQFPGGEATRVSTPPLDEDTADGKPRGFFTSMTAPEHHPASSPSPTQSSSHSSPRGYQRSSFSSQPREWWDPMPPRSKRRAQQHQQPCAEDFAFDVPEHLPNSPLCPANG</sequence>
<dbReference type="Proteomes" id="UP000317257">
    <property type="component" value="Unassembled WGS sequence"/>
</dbReference>
<feature type="region of interest" description="Disordered" evidence="1">
    <location>
        <begin position="1"/>
        <end position="20"/>
    </location>
</feature>
<organism evidence="2 3">
    <name type="scientific">Metarhizium rileyi (strain RCEF 4871)</name>
    <name type="common">Nomuraea rileyi</name>
    <dbReference type="NCBI Taxonomy" id="1649241"/>
    <lineage>
        <taxon>Eukaryota</taxon>
        <taxon>Fungi</taxon>
        <taxon>Dikarya</taxon>
        <taxon>Ascomycota</taxon>
        <taxon>Pezizomycotina</taxon>
        <taxon>Sordariomycetes</taxon>
        <taxon>Hypocreomycetidae</taxon>
        <taxon>Hypocreales</taxon>
        <taxon>Clavicipitaceae</taxon>
        <taxon>Metarhizium</taxon>
    </lineage>
</organism>
<evidence type="ECO:0000313" key="2">
    <source>
        <dbReference type="EMBL" id="TWU72746.1"/>
    </source>
</evidence>
<feature type="compositionally biased region" description="Polar residues" evidence="1">
    <location>
        <begin position="9"/>
        <end position="19"/>
    </location>
</feature>